<organism evidence="2 3">
    <name type="scientific">Mycolicibacterium aubagnense</name>
    <dbReference type="NCBI Taxonomy" id="319707"/>
    <lineage>
        <taxon>Bacteria</taxon>
        <taxon>Bacillati</taxon>
        <taxon>Actinomycetota</taxon>
        <taxon>Actinomycetes</taxon>
        <taxon>Mycobacteriales</taxon>
        <taxon>Mycobacteriaceae</taxon>
        <taxon>Mycolicibacterium</taxon>
    </lineage>
</organism>
<keyword evidence="1" id="KW-0472">Membrane</keyword>
<sequence>MVHEALFALQSQPEAAGFILRGIKGIFVAVGSVIAAIICAVIAGMKGRSSLGWGILGLFFSILTLIVVIVIPSKKS</sequence>
<accession>A0ABN5YLS3</accession>
<feature type="transmembrane region" description="Helical" evidence="1">
    <location>
        <begin position="51"/>
        <end position="71"/>
    </location>
</feature>
<dbReference type="Proteomes" id="UP000465609">
    <property type="component" value="Chromosome"/>
</dbReference>
<evidence type="ECO:0000313" key="2">
    <source>
        <dbReference type="EMBL" id="BBX82604.1"/>
    </source>
</evidence>
<keyword evidence="1" id="KW-0812">Transmembrane</keyword>
<proteinExistence type="predicted"/>
<gene>
    <name evidence="2" type="ORF">MAUB_04770</name>
</gene>
<evidence type="ECO:0000313" key="3">
    <source>
        <dbReference type="Proteomes" id="UP000465609"/>
    </source>
</evidence>
<protein>
    <recommendedName>
        <fullName evidence="4">Deoxyribodipyrimidine photolyase</fullName>
    </recommendedName>
</protein>
<reference evidence="2 3" key="1">
    <citation type="journal article" date="2019" name="Emerg. Microbes Infect.">
        <title>Comprehensive subspecies identification of 175 nontuberculous mycobacteria species based on 7547 genomic profiles.</title>
        <authorList>
            <person name="Matsumoto Y."/>
            <person name="Kinjo T."/>
            <person name="Motooka D."/>
            <person name="Nabeya D."/>
            <person name="Jung N."/>
            <person name="Uechi K."/>
            <person name="Horii T."/>
            <person name="Iida T."/>
            <person name="Fujita J."/>
            <person name="Nakamura S."/>
        </authorList>
    </citation>
    <scope>NUCLEOTIDE SEQUENCE [LARGE SCALE GENOMIC DNA]</scope>
    <source>
        <strain evidence="2 3">JCM 15296</strain>
    </source>
</reference>
<keyword evidence="1" id="KW-1133">Transmembrane helix</keyword>
<dbReference type="RefSeq" id="WP_138230699.1">
    <property type="nucleotide sequence ID" value="NZ_AP022577.1"/>
</dbReference>
<dbReference type="EMBL" id="AP022577">
    <property type="protein sequence ID" value="BBX82604.1"/>
    <property type="molecule type" value="Genomic_DNA"/>
</dbReference>
<evidence type="ECO:0008006" key="4">
    <source>
        <dbReference type="Google" id="ProtNLM"/>
    </source>
</evidence>
<keyword evidence="3" id="KW-1185">Reference proteome</keyword>
<evidence type="ECO:0000256" key="1">
    <source>
        <dbReference type="SAM" id="Phobius"/>
    </source>
</evidence>
<feature type="transmembrane region" description="Helical" evidence="1">
    <location>
        <begin position="26"/>
        <end position="45"/>
    </location>
</feature>
<name>A0ABN5YLS3_9MYCO</name>